<proteinExistence type="predicted"/>
<dbReference type="GeneID" id="20283339"/>
<protein>
    <submittedName>
        <fullName evidence="1">Uncharacterized protein</fullName>
    </submittedName>
</protein>
<organism evidence="1 2">
    <name type="scientific">Bacillus phage Bobb</name>
    <dbReference type="NCBI Taxonomy" id="1527469"/>
    <lineage>
        <taxon>Viruses</taxon>
        <taxon>Duplodnaviria</taxon>
        <taxon>Heunggongvirae</taxon>
        <taxon>Uroviricota</taxon>
        <taxon>Caudoviricetes</taxon>
        <taxon>Herelleviridae</taxon>
        <taxon>Bastillevirinae</taxon>
        <taxon>Agatevirus</taxon>
        <taxon>Agatevirus bobb</taxon>
    </lineage>
</organism>
<reference evidence="1 2" key="1">
    <citation type="submission" date="2014-06" db="EMBL/GenBank/DDBJ databases">
        <title>Bioinformatic genomic analysis of Bacillus phage Bobb.</title>
        <authorList>
            <person name="Lewis H.M.N."/>
            <person name="Temple L."/>
            <person name="Barth R.N."/>
            <person name="Bowles K.M."/>
            <person name="Churchin D.I."/>
            <person name="Scott-Croshaw C."/>
            <person name="Glasgow G.H."/>
            <person name="Gloe M.W."/>
            <person name="McGough T.M."/>
            <person name="Nutbrown S.A."/>
            <person name="Romulus S.R."/>
            <person name="Sanders K.A.M."/>
            <person name="Diachok C.R."/>
            <person name="Serigano J.P."/>
            <person name="Shin D."/>
            <person name="Suresh M.H."/>
            <person name="Conner A.R.N."/>
            <person name="Korba R.M."/>
            <person name="Livermore R.J."/>
            <person name="Rohlf M.B."/>
            <person name="Utterback S.D."/>
            <person name="Wilson V.E."/>
        </authorList>
    </citation>
    <scope>NUCLEOTIDE SEQUENCE [LARGE SCALE GENOMIC DNA]</scope>
</reference>
<evidence type="ECO:0000313" key="2">
    <source>
        <dbReference type="Proteomes" id="UP000028664"/>
    </source>
</evidence>
<dbReference type="OrthoDB" id="17384at10239"/>
<dbReference type="EMBL" id="KM051843">
    <property type="protein sequence ID" value="AII27953.1"/>
    <property type="molecule type" value="Genomic_DNA"/>
</dbReference>
<accession>A0A076G8P0</accession>
<keyword evidence="2" id="KW-1185">Reference proteome</keyword>
<name>A0A076G8P0_9CAUD</name>
<sequence>MACESCPFAFTDQSEMVQNYGCLPTPYEIVEMKRESGHNWACHSNEKKICTGFKEFIEYSRKSPYSVDKYDDIDTSKGGLIPYEVWYNEGREAAMQKADDNLKENK</sequence>
<dbReference type="RefSeq" id="YP_009056321.1">
    <property type="nucleotide sequence ID" value="NC_024792.1"/>
</dbReference>
<dbReference type="Proteomes" id="UP000028664">
    <property type="component" value="Segment"/>
</dbReference>
<dbReference type="KEGG" id="vg:20283339"/>
<evidence type="ECO:0000313" key="1">
    <source>
        <dbReference type="EMBL" id="AII27953.1"/>
    </source>
</evidence>